<sequence length="378" mass="40644">MTKPAILALADGSIFRGEAIGADGQTVGEVVFNTAMTGYQEILTDPSYAQQIVTLTYPHIGNTGTTPEDAESNRVWSAGLVIRDLPLVASNWRNTMSLSDYLKANNVVAIAGIDTRRLTRILREKGAQNGCIMAGDNISEEAAIAAAQGFPGLKGMDLAKVVSTKTQYEWRSTVWDLKTDSHATLEASELPYHVVAYDYGVKVNILRMLVERGCRVTVVPAQTPAADVLALKPDGVFLSNGPGDPEPCDYAIQAIKDVLETEIPVFGICLGHQLLALASGAKTLKMGHGHHGANHPVQDLDTGVVMITSQNHGFAVDEATLPANVRAIHKSLFDGTLQGIERTDKSAFSFQGHPEASPGPNDVAPLFDRFINEMAKRR</sequence>
<comment type="subunit">
    <text evidence="8">Composed of two chains; the small (or glutamine) chain promotes the hydrolysis of glutamine to ammonia, which is used by the large (or ammonia) chain to synthesize carbamoyl phosphate. Tetramer of heterodimers (alpha,beta)4.</text>
</comment>
<name>A0ABS6PIU1_9PSED</name>
<dbReference type="PROSITE" id="PS51273">
    <property type="entry name" value="GATASE_TYPE_1"/>
    <property type="match status" value="1"/>
</dbReference>
<dbReference type="CDD" id="cd01744">
    <property type="entry name" value="GATase1_CPSase"/>
    <property type="match status" value="1"/>
</dbReference>
<dbReference type="SUPFAM" id="SSF52021">
    <property type="entry name" value="Carbamoyl phosphate synthetase, small subunit N-terminal domain"/>
    <property type="match status" value="1"/>
</dbReference>
<dbReference type="Gene3D" id="3.50.30.20">
    <property type="entry name" value="Carbamoyl-phosphate synthase small subunit, N-terminal domain"/>
    <property type="match status" value="1"/>
</dbReference>
<evidence type="ECO:0000256" key="8">
    <source>
        <dbReference type="HAMAP-Rule" id="MF_01209"/>
    </source>
</evidence>
<feature type="binding site" evidence="8">
    <location>
        <position position="241"/>
    </location>
    <ligand>
        <name>L-glutamine</name>
        <dbReference type="ChEBI" id="CHEBI:58359"/>
    </ligand>
</feature>
<dbReference type="PRINTS" id="PR00099">
    <property type="entry name" value="CPSGATASE"/>
</dbReference>
<keyword evidence="8" id="KW-0665">Pyrimidine biosynthesis</keyword>
<dbReference type="RefSeq" id="WP_085578426.1">
    <property type="nucleotide sequence ID" value="NZ_JAHSTS010000002.1"/>
</dbReference>
<dbReference type="EC" id="6.3.5.5" evidence="8"/>
<comment type="similarity">
    <text evidence="2 8">Belongs to the CarA family.</text>
</comment>
<dbReference type="GO" id="GO:0004088">
    <property type="term" value="F:carbamoyl-phosphate synthase (glutamine-hydrolyzing) activity"/>
    <property type="evidence" value="ECO:0007669"/>
    <property type="project" value="UniProtKB-EC"/>
</dbReference>
<comment type="function">
    <text evidence="8">Small subunit of the glutamine-dependent carbamoyl phosphate synthetase (CPSase). CPSase catalyzes the formation of carbamoyl phosphate from the ammonia moiety of glutamine, carbonate, and phosphate donated by ATP, constituting the first step of 2 biosynthetic pathways, one leading to arginine and/or urea and the other to pyrimidine nucleotides. The small subunit (glutamine amidotransferase) binds and cleaves glutamine to supply the large subunit with the substrate ammonia.</text>
</comment>
<dbReference type="Pfam" id="PF00117">
    <property type="entry name" value="GATase"/>
    <property type="match status" value="1"/>
</dbReference>
<comment type="pathway">
    <text evidence="8">Pyrimidine metabolism; UMP biosynthesis via de novo pathway; (S)-dihydroorotate from bicarbonate: step 1/3.</text>
</comment>
<dbReference type="InterPro" id="IPR036480">
    <property type="entry name" value="CarbP_synth_ssu_N_sf"/>
</dbReference>
<accession>A0ABS6PIU1</accession>
<keyword evidence="4 8" id="KW-0547">Nucleotide-binding</keyword>
<dbReference type="Pfam" id="PF00988">
    <property type="entry name" value="CPSase_sm_chain"/>
    <property type="match status" value="1"/>
</dbReference>
<dbReference type="Proteomes" id="UP000765224">
    <property type="component" value="Unassembled WGS sequence"/>
</dbReference>
<gene>
    <name evidence="8 10" type="primary">carA</name>
    <name evidence="10" type="ORF">KVG96_20750</name>
</gene>
<comment type="catalytic activity">
    <reaction evidence="8">
        <text>L-glutamine + H2O = L-glutamate + NH4(+)</text>
        <dbReference type="Rhea" id="RHEA:15889"/>
        <dbReference type="ChEBI" id="CHEBI:15377"/>
        <dbReference type="ChEBI" id="CHEBI:28938"/>
        <dbReference type="ChEBI" id="CHEBI:29985"/>
        <dbReference type="ChEBI" id="CHEBI:58359"/>
    </reaction>
</comment>
<dbReference type="InterPro" id="IPR050472">
    <property type="entry name" value="Anth_synth/Amidotransfase"/>
</dbReference>
<evidence type="ECO:0000256" key="5">
    <source>
        <dbReference type="ARBA" id="ARBA00022840"/>
    </source>
</evidence>
<dbReference type="EMBL" id="JAHSTS010000002">
    <property type="protein sequence ID" value="MBV4460393.1"/>
    <property type="molecule type" value="Genomic_DNA"/>
</dbReference>
<comment type="caution">
    <text evidence="10">The sequence shown here is derived from an EMBL/GenBank/DDBJ whole genome shotgun (WGS) entry which is preliminary data.</text>
</comment>
<organism evidence="10 11">
    <name type="scientific">Pseudomonas ekonensis</name>
    <dbReference type="NCBI Taxonomy" id="2842353"/>
    <lineage>
        <taxon>Bacteria</taxon>
        <taxon>Pseudomonadati</taxon>
        <taxon>Pseudomonadota</taxon>
        <taxon>Gammaproteobacteria</taxon>
        <taxon>Pseudomonadales</taxon>
        <taxon>Pseudomonadaceae</taxon>
        <taxon>Pseudomonas</taxon>
    </lineage>
</organism>
<dbReference type="Gene3D" id="3.40.50.880">
    <property type="match status" value="1"/>
</dbReference>
<reference evidence="10 11" key="1">
    <citation type="submission" date="2021-06" db="EMBL/GenBank/DDBJ databases">
        <title>Updating the genus Pseudomonas: Description of 43 new species and partition of the Pseudomonas putida group.</title>
        <authorList>
            <person name="Girard L."/>
            <person name="Lood C."/>
            <person name="Vandamme P."/>
            <person name="Rokni-Zadeh H."/>
            <person name="Van Noort V."/>
            <person name="Hofte M."/>
            <person name="Lavigne R."/>
            <person name="De Mot R."/>
        </authorList>
    </citation>
    <scope>NUCLEOTIDE SEQUENCE [LARGE SCALE GENOMIC DNA]</scope>
    <source>
        <strain evidence="10 11">COR58</strain>
    </source>
</reference>
<evidence type="ECO:0000313" key="11">
    <source>
        <dbReference type="Proteomes" id="UP000765224"/>
    </source>
</evidence>
<keyword evidence="5 8" id="KW-0067">ATP-binding</keyword>
<evidence type="ECO:0000259" key="9">
    <source>
        <dbReference type="SMART" id="SM01097"/>
    </source>
</evidence>
<keyword evidence="6 8" id="KW-0315">Glutamine amidotransferase</keyword>
<dbReference type="SUPFAM" id="SSF52317">
    <property type="entry name" value="Class I glutamine amidotransferase-like"/>
    <property type="match status" value="1"/>
</dbReference>
<dbReference type="HAMAP" id="MF_01209">
    <property type="entry name" value="CPSase_S_chain"/>
    <property type="match status" value="1"/>
</dbReference>
<evidence type="ECO:0000256" key="2">
    <source>
        <dbReference type="ARBA" id="ARBA00007800"/>
    </source>
</evidence>
<keyword evidence="8" id="KW-0055">Arginine biosynthesis</keyword>
<feature type="binding site" evidence="8">
    <location>
        <position position="270"/>
    </location>
    <ligand>
        <name>L-glutamine</name>
        <dbReference type="ChEBI" id="CHEBI:58359"/>
    </ligand>
</feature>
<proteinExistence type="inferred from homology"/>
<feature type="active site" evidence="8">
    <location>
        <position position="353"/>
    </location>
</feature>
<protein>
    <recommendedName>
        <fullName evidence="8">Carbamoyl phosphate synthase small chain</fullName>
        <ecNumber evidence="8">6.3.5.5</ecNumber>
    </recommendedName>
    <alternativeName>
        <fullName evidence="8">Carbamoyl phosphate synthetase glutamine chain</fullName>
    </alternativeName>
</protein>
<dbReference type="InterPro" id="IPR017926">
    <property type="entry name" value="GATASE"/>
</dbReference>
<feature type="region of interest" description="CPSase" evidence="8">
    <location>
        <begin position="1"/>
        <end position="192"/>
    </location>
</feature>
<feature type="domain" description="Carbamoyl-phosphate synthase small subunit N-terminal" evidence="9">
    <location>
        <begin position="3"/>
        <end position="133"/>
    </location>
</feature>
<dbReference type="PANTHER" id="PTHR43418:SF7">
    <property type="entry name" value="CARBAMOYL-PHOSPHATE SYNTHASE SMALL CHAIN"/>
    <property type="match status" value="1"/>
</dbReference>
<dbReference type="InterPro" id="IPR029062">
    <property type="entry name" value="Class_I_gatase-like"/>
</dbReference>
<feature type="binding site" evidence="8">
    <location>
        <position position="314"/>
    </location>
    <ligand>
        <name>L-glutamine</name>
        <dbReference type="ChEBI" id="CHEBI:58359"/>
    </ligand>
</feature>
<comment type="catalytic activity">
    <reaction evidence="7 8">
        <text>hydrogencarbonate + L-glutamine + 2 ATP + H2O = carbamoyl phosphate + L-glutamate + 2 ADP + phosphate + 2 H(+)</text>
        <dbReference type="Rhea" id="RHEA:18633"/>
        <dbReference type="ChEBI" id="CHEBI:15377"/>
        <dbReference type="ChEBI" id="CHEBI:15378"/>
        <dbReference type="ChEBI" id="CHEBI:17544"/>
        <dbReference type="ChEBI" id="CHEBI:29985"/>
        <dbReference type="ChEBI" id="CHEBI:30616"/>
        <dbReference type="ChEBI" id="CHEBI:43474"/>
        <dbReference type="ChEBI" id="CHEBI:58228"/>
        <dbReference type="ChEBI" id="CHEBI:58359"/>
        <dbReference type="ChEBI" id="CHEBI:456216"/>
        <dbReference type="EC" id="6.3.5.5"/>
    </reaction>
</comment>
<dbReference type="NCBIfam" id="TIGR01368">
    <property type="entry name" value="CPSaseIIsmall"/>
    <property type="match status" value="1"/>
</dbReference>
<feature type="binding site" evidence="8">
    <location>
        <position position="243"/>
    </location>
    <ligand>
        <name>L-glutamine</name>
        <dbReference type="ChEBI" id="CHEBI:58359"/>
    </ligand>
</feature>
<dbReference type="InterPro" id="IPR006274">
    <property type="entry name" value="CarbamoylP_synth_ssu"/>
</dbReference>
<evidence type="ECO:0000256" key="3">
    <source>
        <dbReference type="ARBA" id="ARBA00022598"/>
    </source>
</evidence>
<feature type="active site" evidence="8">
    <location>
        <position position="355"/>
    </location>
</feature>
<dbReference type="InterPro" id="IPR002474">
    <property type="entry name" value="CarbamoylP_synth_ssu_N"/>
</dbReference>
<feature type="active site" description="Nucleophile" evidence="8">
    <location>
        <position position="269"/>
    </location>
</feature>
<feature type="binding site" evidence="8">
    <location>
        <position position="313"/>
    </location>
    <ligand>
        <name>L-glutamine</name>
        <dbReference type="ChEBI" id="CHEBI:58359"/>
    </ligand>
</feature>
<evidence type="ECO:0000256" key="6">
    <source>
        <dbReference type="ARBA" id="ARBA00022962"/>
    </source>
</evidence>
<comment type="pathway">
    <text evidence="1 8">Amino-acid biosynthesis; L-arginine biosynthesis; carbamoyl phosphate from bicarbonate: step 1/1.</text>
</comment>
<evidence type="ECO:0000313" key="10">
    <source>
        <dbReference type="EMBL" id="MBV4460393.1"/>
    </source>
</evidence>
<keyword evidence="3 8" id="KW-0436">Ligase</keyword>
<dbReference type="NCBIfam" id="NF009475">
    <property type="entry name" value="PRK12838.1"/>
    <property type="match status" value="1"/>
</dbReference>
<keyword evidence="11" id="KW-1185">Reference proteome</keyword>
<feature type="binding site" evidence="8">
    <location>
        <position position="47"/>
    </location>
    <ligand>
        <name>L-glutamine</name>
        <dbReference type="ChEBI" id="CHEBI:58359"/>
    </ligand>
</feature>
<evidence type="ECO:0000256" key="7">
    <source>
        <dbReference type="ARBA" id="ARBA00048816"/>
    </source>
</evidence>
<feature type="binding site" evidence="8">
    <location>
        <position position="273"/>
    </location>
    <ligand>
        <name>L-glutamine</name>
        <dbReference type="ChEBI" id="CHEBI:58359"/>
    </ligand>
</feature>
<keyword evidence="8" id="KW-0028">Amino-acid biosynthesis</keyword>
<dbReference type="SMART" id="SM01097">
    <property type="entry name" value="CPSase_sm_chain"/>
    <property type="match status" value="1"/>
</dbReference>
<feature type="binding site" evidence="8">
    <location>
        <position position="311"/>
    </location>
    <ligand>
        <name>L-glutamine</name>
        <dbReference type="ChEBI" id="CHEBI:58359"/>
    </ligand>
</feature>
<evidence type="ECO:0000256" key="4">
    <source>
        <dbReference type="ARBA" id="ARBA00022741"/>
    </source>
</evidence>
<dbReference type="PRINTS" id="PR00096">
    <property type="entry name" value="GATASE"/>
</dbReference>
<evidence type="ECO:0000256" key="1">
    <source>
        <dbReference type="ARBA" id="ARBA00005077"/>
    </source>
</evidence>
<dbReference type="PANTHER" id="PTHR43418">
    <property type="entry name" value="MULTIFUNCTIONAL TRYPTOPHAN BIOSYNTHESIS PROTEIN-RELATED"/>
    <property type="match status" value="1"/>
</dbReference>
<dbReference type="InterPro" id="IPR035686">
    <property type="entry name" value="CPSase_GATase1"/>
</dbReference>